<organism evidence="1 2">
    <name type="scientific">Eumeta variegata</name>
    <name type="common">Bagworm moth</name>
    <name type="synonym">Eumeta japonica</name>
    <dbReference type="NCBI Taxonomy" id="151549"/>
    <lineage>
        <taxon>Eukaryota</taxon>
        <taxon>Metazoa</taxon>
        <taxon>Ecdysozoa</taxon>
        <taxon>Arthropoda</taxon>
        <taxon>Hexapoda</taxon>
        <taxon>Insecta</taxon>
        <taxon>Pterygota</taxon>
        <taxon>Neoptera</taxon>
        <taxon>Endopterygota</taxon>
        <taxon>Lepidoptera</taxon>
        <taxon>Glossata</taxon>
        <taxon>Ditrysia</taxon>
        <taxon>Tineoidea</taxon>
        <taxon>Psychidae</taxon>
        <taxon>Oiketicinae</taxon>
        <taxon>Eumeta</taxon>
    </lineage>
</organism>
<name>A0A4C1WMY7_EUMVA</name>
<reference evidence="1 2" key="1">
    <citation type="journal article" date="2019" name="Commun. Biol.">
        <title>The bagworm genome reveals a unique fibroin gene that provides high tensile strength.</title>
        <authorList>
            <person name="Kono N."/>
            <person name="Nakamura H."/>
            <person name="Ohtoshi R."/>
            <person name="Tomita M."/>
            <person name="Numata K."/>
            <person name="Arakawa K."/>
        </authorList>
    </citation>
    <scope>NUCLEOTIDE SEQUENCE [LARGE SCALE GENOMIC DNA]</scope>
</reference>
<dbReference type="EMBL" id="BGZK01000582">
    <property type="protein sequence ID" value="GBP51485.1"/>
    <property type="molecule type" value="Genomic_DNA"/>
</dbReference>
<sequence length="116" mass="13212">MDIKCNDPSDQNDRSQILVRAKWTTVAVGTSDHCSKYELFRNSAYSAKPELCAAWSQGARSVLHAGIAYNTDLAPCDFFSCNFSPKLRTNYAINDFHYQKRLSECEKHVSEVIREE</sequence>
<gene>
    <name evidence="1" type="ORF">EVAR_44460_1</name>
</gene>
<protein>
    <submittedName>
        <fullName evidence="1">Uncharacterized protein</fullName>
    </submittedName>
</protein>
<evidence type="ECO:0000313" key="1">
    <source>
        <dbReference type="EMBL" id="GBP51485.1"/>
    </source>
</evidence>
<dbReference type="AlphaFoldDB" id="A0A4C1WMY7"/>
<accession>A0A4C1WMY7</accession>
<proteinExistence type="predicted"/>
<evidence type="ECO:0000313" key="2">
    <source>
        <dbReference type="Proteomes" id="UP000299102"/>
    </source>
</evidence>
<keyword evidence="2" id="KW-1185">Reference proteome</keyword>
<dbReference type="Proteomes" id="UP000299102">
    <property type="component" value="Unassembled WGS sequence"/>
</dbReference>
<comment type="caution">
    <text evidence="1">The sequence shown here is derived from an EMBL/GenBank/DDBJ whole genome shotgun (WGS) entry which is preliminary data.</text>
</comment>